<gene>
    <name evidence="8" type="ORF">CU098_009511</name>
</gene>
<evidence type="ECO:0000256" key="3">
    <source>
        <dbReference type="ARBA" id="ARBA00022771"/>
    </source>
</evidence>
<evidence type="ECO:0000256" key="6">
    <source>
        <dbReference type="SAM" id="MobiDB-lite"/>
    </source>
</evidence>
<dbReference type="InterPro" id="IPR038254">
    <property type="entry name" value="KIN17_WH-like_sf"/>
</dbReference>
<dbReference type="AlphaFoldDB" id="A0A367JL00"/>
<dbReference type="PANTHER" id="PTHR12805:SF0">
    <property type="entry name" value="DNA_RNA-BINDING PROTEIN KIN17"/>
    <property type="match status" value="1"/>
</dbReference>
<comment type="caution">
    <text evidence="8">The sequence shown here is derived from an EMBL/GenBank/DDBJ whole genome shotgun (WGS) entry which is preliminary data.</text>
</comment>
<evidence type="ECO:0000256" key="2">
    <source>
        <dbReference type="ARBA" id="ARBA00022723"/>
    </source>
</evidence>
<name>A0A367JL00_RHIST</name>
<keyword evidence="2" id="KW-0479">Metal-binding</keyword>
<dbReference type="InterPro" id="IPR037321">
    <property type="entry name" value="KIN17-like"/>
</dbReference>
<dbReference type="STRING" id="4846.A0A367JL00"/>
<keyword evidence="9" id="KW-1185">Reference proteome</keyword>
<reference evidence="8 9" key="1">
    <citation type="journal article" date="2018" name="G3 (Bethesda)">
        <title>Phylogenetic and Phylogenomic Definition of Rhizopus Species.</title>
        <authorList>
            <person name="Gryganskyi A.P."/>
            <person name="Golan J."/>
            <person name="Dolatabadi S."/>
            <person name="Mondo S."/>
            <person name="Robb S."/>
            <person name="Idnurm A."/>
            <person name="Muszewska A."/>
            <person name="Steczkiewicz K."/>
            <person name="Masonjones S."/>
            <person name="Liao H.L."/>
            <person name="Gajdeczka M.T."/>
            <person name="Anike F."/>
            <person name="Vuek A."/>
            <person name="Anishchenko I.M."/>
            <person name="Voigt K."/>
            <person name="de Hoog G.S."/>
            <person name="Smith M.E."/>
            <person name="Heitman J."/>
            <person name="Vilgalys R."/>
            <person name="Stajich J.E."/>
        </authorList>
    </citation>
    <scope>NUCLEOTIDE SEQUENCE [LARGE SCALE GENOMIC DNA]</scope>
    <source>
        <strain evidence="8 9">LSU 92-RS-03</strain>
    </source>
</reference>
<dbReference type="GO" id="GO:0003690">
    <property type="term" value="F:double-stranded DNA binding"/>
    <property type="evidence" value="ECO:0007669"/>
    <property type="project" value="TreeGrafter"/>
</dbReference>
<dbReference type="FunFam" id="1.10.10.2030:FF:000001">
    <property type="entry name" value="DNA/RNA-binding protein KIN17, putative"/>
    <property type="match status" value="1"/>
</dbReference>
<keyword evidence="3" id="KW-0863">Zinc-finger</keyword>
<evidence type="ECO:0000256" key="5">
    <source>
        <dbReference type="SAM" id="Coils"/>
    </source>
</evidence>
<evidence type="ECO:0000259" key="7">
    <source>
        <dbReference type="PROSITE" id="PS00028"/>
    </source>
</evidence>
<dbReference type="GO" id="GO:0006974">
    <property type="term" value="P:DNA damage response"/>
    <property type="evidence" value="ECO:0007669"/>
    <property type="project" value="TreeGrafter"/>
</dbReference>
<comment type="similarity">
    <text evidence="1">Belongs to the KIN17 family.</text>
</comment>
<accession>A0A367JL00</accession>
<dbReference type="InterPro" id="IPR019447">
    <property type="entry name" value="DNA/RNA-bd_Kin17_WH-like_dom"/>
</dbReference>
<feature type="region of interest" description="Disordered" evidence="6">
    <location>
        <begin position="241"/>
        <end position="290"/>
    </location>
</feature>
<evidence type="ECO:0000256" key="4">
    <source>
        <dbReference type="ARBA" id="ARBA00022833"/>
    </source>
</evidence>
<dbReference type="GO" id="GO:0005634">
    <property type="term" value="C:nucleus"/>
    <property type="evidence" value="ECO:0007669"/>
    <property type="project" value="TreeGrafter"/>
</dbReference>
<dbReference type="InterPro" id="IPR013087">
    <property type="entry name" value="Znf_C2H2_type"/>
</dbReference>
<evidence type="ECO:0000256" key="1">
    <source>
        <dbReference type="ARBA" id="ARBA00008517"/>
    </source>
</evidence>
<dbReference type="InterPro" id="IPR036236">
    <property type="entry name" value="Znf_C2H2_sf"/>
</dbReference>
<dbReference type="Pfam" id="PF25095">
    <property type="entry name" value="C2H2-zf_KIN17"/>
    <property type="match status" value="1"/>
</dbReference>
<dbReference type="SMART" id="SM01253">
    <property type="entry name" value="Kin17_mid"/>
    <property type="match status" value="1"/>
</dbReference>
<feature type="coiled-coil region" evidence="5">
    <location>
        <begin position="155"/>
        <end position="187"/>
    </location>
</feature>
<dbReference type="EMBL" id="PJQM01003128">
    <property type="protein sequence ID" value="RCH90612.1"/>
    <property type="molecule type" value="Genomic_DNA"/>
</dbReference>
<evidence type="ECO:0000313" key="8">
    <source>
        <dbReference type="EMBL" id="RCH90612.1"/>
    </source>
</evidence>
<dbReference type="OrthoDB" id="10266249at2759"/>
<dbReference type="Gene3D" id="1.10.10.2030">
    <property type="entry name" value="DNA/RNA-binding protein Kin17, conserved domain"/>
    <property type="match status" value="1"/>
</dbReference>
<proteinExistence type="inferred from homology"/>
<dbReference type="SUPFAM" id="SSF57667">
    <property type="entry name" value="beta-beta-alpha zinc fingers"/>
    <property type="match status" value="1"/>
</dbReference>
<feature type="compositionally biased region" description="Polar residues" evidence="6">
    <location>
        <begin position="247"/>
        <end position="262"/>
    </location>
</feature>
<protein>
    <recommendedName>
        <fullName evidence="7">C2H2-type domain-containing protein</fullName>
    </recommendedName>
</protein>
<dbReference type="InterPro" id="IPR056767">
    <property type="entry name" value="C2H2-Znf_KIN17"/>
</dbReference>
<evidence type="ECO:0000313" key="9">
    <source>
        <dbReference type="Proteomes" id="UP000253551"/>
    </source>
</evidence>
<dbReference type="PANTHER" id="PTHR12805">
    <property type="entry name" value="KIN17 KIN, ANTIGENIC DETERMINANT OF RECA PROTEIN HOMOLOG"/>
    <property type="match status" value="1"/>
</dbReference>
<feature type="domain" description="C2H2-type" evidence="7">
    <location>
        <begin position="28"/>
        <end position="50"/>
    </location>
</feature>
<dbReference type="Pfam" id="PF10357">
    <property type="entry name" value="WH_KIN17"/>
    <property type="match status" value="1"/>
</dbReference>
<keyword evidence="4" id="KW-0862">Zinc</keyword>
<dbReference type="GO" id="GO:0006260">
    <property type="term" value="P:DNA replication"/>
    <property type="evidence" value="ECO:0007669"/>
    <property type="project" value="TreeGrafter"/>
</dbReference>
<keyword evidence="5" id="KW-0175">Coiled coil</keyword>
<dbReference type="GO" id="GO:0008270">
    <property type="term" value="F:zinc ion binding"/>
    <property type="evidence" value="ECO:0007669"/>
    <property type="project" value="UniProtKB-KW"/>
</dbReference>
<dbReference type="PROSITE" id="PS00028">
    <property type="entry name" value="ZINC_FINGER_C2H2_1"/>
    <property type="match status" value="1"/>
</dbReference>
<organism evidence="8 9">
    <name type="scientific">Rhizopus stolonifer</name>
    <name type="common">Rhizopus nigricans</name>
    <dbReference type="NCBI Taxonomy" id="4846"/>
    <lineage>
        <taxon>Eukaryota</taxon>
        <taxon>Fungi</taxon>
        <taxon>Fungi incertae sedis</taxon>
        <taxon>Mucoromycota</taxon>
        <taxon>Mucoromycotina</taxon>
        <taxon>Mucoromycetes</taxon>
        <taxon>Mucorales</taxon>
        <taxon>Mucorineae</taxon>
        <taxon>Rhizopodaceae</taxon>
        <taxon>Rhizopus</taxon>
    </lineage>
</organism>
<sequence>MPKAEFMSPKAIANRMKSKGLQKLKFYCQACQKQCRDENGFKCHIMSESHQRQMIVVAANPGKFIHNHSEEFKKDFLSLLSRAHGTKRVLANKVYQEYISHKEHIHMNATRWSSLSGFCRTLASQGILRVDETERGLFISWIDNSPKTLAKQAAIQKMERAKKDDEERELELLKEQIERASKSVEAKGGVEQEVTELKREGEEPIKLSLNMKPLSVVPDAPKATGSKMMVGGLKKKTGLSALAKKSAANTNASETPSSSNSMKVGGMMTMKRKTMPTNEENTSVKKLKAA</sequence>
<dbReference type="Proteomes" id="UP000253551">
    <property type="component" value="Unassembled WGS sequence"/>
</dbReference>